<comment type="similarity">
    <text evidence="2">Belongs to the KCMF1 family.</text>
</comment>
<feature type="region of interest" description="Disordered" evidence="9">
    <location>
        <begin position="296"/>
        <end position="359"/>
    </location>
</feature>
<dbReference type="InterPro" id="IPR008598">
    <property type="entry name" value="Di19_Zn-bd"/>
</dbReference>
<evidence type="ECO:0000313" key="11">
    <source>
        <dbReference type="Proteomes" id="UP000095283"/>
    </source>
</evidence>
<evidence type="ECO:0000256" key="5">
    <source>
        <dbReference type="ARBA" id="ARBA00022723"/>
    </source>
</evidence>
<feature type="compositionally biased region" description="Polar residues" evidence="9">
    <location>
        <begin position="267"/>
        <end position="282"/>
    </location>
</feature>
<dbReference type="Proteomes" id="UP000095283">
    <property type="component" value="Unplaced"/>
</dbReference>
<feature type="compositionally biased region" description="Acidic residues" evidence="9">
    <location>
        <begin position="529"/>
        <end position="538"/>
    </location>
</feature>
<dbReference type="InterPro" id="IPR000433">
    <property type="entry name" value="Znf_ZZ"/>
</dbReference>
<dbReference type="WBParaSite" id="Hba_20724">
    <property type="protein sequence ID" value="Hba_20724"/>
    <property type="gene ID" value="Hba_20724"/>
</dbReference>
<dbReference type="CDD" id="cd02338">
    <property type="entry name" value="ZZ_PCMF_like"/>
    <property type="match status" value="1"/>
</dbReference>
<dbReference type="GO" id="GO:0008270">
    <property type="term" value="F:zinc ion binding"/>
    <property type="evidence" value="ECO:0007669"/>
    <property type="project" value="UniProtKB-KW"/>
</dbReference>
<protein>
    <recommendedName>
        <fullName evidence="3">RING-type E3 ubiquitin transferase</fullName>
        <ecNumber evidence="3">2.3.2.27</ecNumber>
    </recommendedName>
</protein>
<dbReference type="Pfam" id="PF05605">
    <property type="entry name" value="zf-Di19"/>
    <property type="match status" value="1"/>
</dbReference>
<evidence type="ECO:0000256" key="6">
    <source>
        <dbReference type="ARBA" id="ARBA00022771"/>
    </source>
</evidence>
<keyword evidence="11" id="KW-1185">Reference proteome</keyword>
<dbReference type="PROSITE" id="PS50135">
    <property type="entry name" value="ZF_ZZ_2"/>
    <property type="match status" value="1"/>
</dbReference>
<feature type="compositionally biased region" description="Basic and acidic residues" evidence="9">
    <location>
        <begin position="330"/>
        <end position="344"/>
    </location>
</feature>
<comment type="catalytic activity">
    <reaction evidence="1">
        <text>S-ubiquitinyl-[E2 ubiquitin-conjugating enzyme]-L-cysteine + [acceptor protein]-L-lysine = [E2 ubiquitin-conjugating enzyme]-L-cysteine + N(6)-ubiquitinyl-[acceptor protein]-L-lysine.</text>
        <dbReference type="EC" id="2.3.2.27"/>
    </reaction>
</comment>
<feature type="compositionally biased region" description="Basic and acidic residues" evidence="9">
    <location>
        <begin position="483"/>
        <end position="504"/>
    </location>
</feature>
<dbReference type="GO" id="GO:0099536">
    <property type="term" value="P:synaptic signaling"/>
    <property type="evidence" value="ECO:0007669"/>
    <property type="project" value="TreeGrafter"/>
</dbReference>
<proteinExistence type="inferred from homology"/>
<dbReference type="Pfam" id="PF00569">
    <property type="entry name" value="ZZ"/>
    <property type="match status" value="1"/>
</dbReference>
<name>A0A1I7XSC9_HETBA</name>
<dbReference type="AlphaFoldDB" id="A0A1I7XSC9"/>
<evidence type="ECO:0000256" key="7">
    <source>
        <dbReference type="ARBA" id="ARBA00022833"/>
    </source>
</evidence>
<dbReference type="GO" id="GO:0045202">
    <property type="term" value="C:synapse"/>
    <property type="evidence" value="ECO:0007669"/>
    <property type="project" value="GOC"/>
</dbReference>
<evidence type="ECO:0000313" key="12">
    <source>
        <dbReference type="WBParaSite" id="Hba_20724"/>
    </source>
</evidence>
<evidence type="ECO:0000256" key="3">
    <source>
        <dbReference type="ARBA" id="ARBA00012483"/>
    </source>
</evidence>
<keyword evidence="4" id="KW-0808">Transferase</keyword>
<dbReference type="GO" id="GO:0023051">
    <property type="term" value="P:regulation of signaling"/>
    <property type="evidence" value="ECO:0007669"/>
    <property type="project" value="UniProtKB-ARBA"/>
</dbReference>
<dbReference type="EC" id="2.3.2.27" evidence="3"/>
<dbReference type="PANTHER" id="PTHR12268:SF13">
    <property type="entry name" value="E3 UBIQUITIN-PROTEIN LIGASE KCMF1"/>
    <property type="match status" value="1"/>
</dbReference>
<organism evidence="11 12">
    <name type="scientific">Heterorhabditis bacteriophora</name>
    <name type="common">Entomopathogenic nematode worm</name>
    <dbReference type="NCBI Taxonomy" id="37862"/>
    <lineage>
        <taxon>Eukaryota</taxon>
        <taxon>Metazoa</taxon>
        <taxon>Ecdysozoa</taxon>
        <taxon>Nematoda</taxon>
        <taxon>Chromadorea</taxon>
        <taxon>Rhabditida</taxon>
        <taxon>Rhabditina</taxon>
        <taxon>Rhabditomorpha</taxon>
        <taxon>Strongyloidea</taxon>
        <taxon>Heterorhabditidae</taxon>
        <taxon>Heterorhabditis</taxon>
    </lineage>
</organism>
<evidence type="ECO:0000256" key="1">
    <source>
        <dbReference type="ARBA" id="ARBA00000900"/>
    </source>
</evidence>
<dbReference type="GO" id="GO:0010646">
    <property type="term" value="P:regulation of cell communication"/>
    <property type="evidence" value="ECO:0007669"/>
    <property type="project" value="UniProtKB-ARBA"/>
</dbReference>
<evidence type="ECO:0000256" key="2">
    <source>
        <dbReference type="ARBA" id="ARBA00010938"/>
    </source>
</evidence>
<feature type="compositionally biased region" description="Polar residues" evidence="9">
    <location>
        <begin position="345"/>
        <end position="355"/>
    </location>
</feature>
<dbReference type="GO" id="GO:0061630">
    <property type="term" value="F:ubiquitin protein ligase activity"/>
    <property type="evidence" value="ECO:0007669"/>
    <property type="project" value="UniProtKB-EC"/>
</dbReference>
<evidence type="ECO:0000256" key="9">
    <source>
        <dbReference type="SAM" id="MobiDB-lite"/>
    </source>
</evidence>
<dbReference type="SUPFAM" id="SSF57850">
    <property type="entry name" value="RING/U-box"/>
    <property type="match status" value="1"/>
</dbReference>
<feature type="region of interest" description="Disordered" evidence="9">
    <location>
        <begin position="465"/>
        <end position="559"/>
    </location>
</feature>
<feature type="domain" description="ZZ-type" evidence="10">
    <location>
        <begin position="1"/>
        <end position="57"/>
    </location>
</feature>
<sequence length="559" mass="61836">MSGNFSGNRFKCLRCYDFDLCQACFMNNRFANANIADGIQQMHAQDHPMQLIMTQRDFEVVYEGDSSKNYDTCRVASFTCPYCAINGFSLRSFANHIVTSHPEPPNPRVNVICPMCIACPEFDANREIDHLKTHWTAFHANLETATYRAEPTRAAARRPMLARRTARQPAGNANANSGVASVAAPSGTSGVTASFGLPPWTADIADVDEMFRMVNLTRHLPPLPNIPITAEMQRLGTTLFQPGANGASLLPTLRSTVHRGSEYAQPRNASTARQTPVNSGPVQQAVRPLRVVPVYPPATDQSQSASPDDFEPFDELTEDDSSDIGTFAVDDNKAHYDTDNDPSRNSEQGIENTVLSPGLNHGQIIDSDSEFEFASLEDSARNPIFFVISIRFIYYFRTVYYYVFKTLNYNLLRKMHRELSMASSMECTLEKTELSLAVIRAACGVTPKGKEYDKPDQSLRRTLRHLDIPRMESPSEGVNNSTDSREDVLVEASRRLESESERVAETPASGSTTEPICDQLPPTSTAVASDEESSGDEDGSNHSGRQDVVEFLADAESRN</sequence>
<dbReference type="Gene3D" id="3.30.60.90">
    <property type="match status" value="1"/>
</dbReference>
<evidence type="ECO:0000256" key="4">
    <source>
        <dbReference type="ARBA" id="ARBA00022679"/>
    </source>
</evidence>
<evidence type="ECO:0000256" key="8">
    <source>
        <dbReference type="PROSITE-ProRule" id="PRU00228"/>
    </source>
</evidence>
<dbReference type="PANTHER" id="PTHR12268">
    <property type="entry name" value="E3 UBIQUITIN-PROTEIN LIGASE KCMF1"/>
    <property type="match status" value="1"/>
</dbReference>
<keyword evidence="7" id="KW-0862">Zinc</keyword>
<dbReference type="InterPro" id="IPR050774">
    <property type="entry name" value="KCMF1/Dystrophin"/>
</dbReference>
<evidence type="ECO:0000259" key="10">
    <source>
        <dbReference type="PROSITE" id="PS50135"/>
    </source>
</evidence>
<keyword evidence="5" id="KW-0479">Metal-binding</keyword>
<dbReference type="InterPro" id="IPR043145">
    <property type="entry name" value="Znf_ZZ_sf"/>
</dbReference>
<feature type="compositionally biased region" description="Acidic residues" evidence="9">
    <location>
        <begin position="308"/>
        <end position="322"/>
    </location>
</feature>
<keyword evidence="6 8" id="KW-0863">Zinc-finger</keyword>
<dbReference type="GO" id="GO:0005886">
    <property type="term" value="C:plasma membrane"/>
    <property type="evidence" value="ECO:0007669"/>
    <property type="project" value="TreeGrafter"/>
</dbReference>
<reference evidence="12" key="1">
    <citation type="submission" date="2016-11" db="UniProtKB">
        <authorList>
            <consortium name="WormBaseParasite"/>
        </authorList>
    </citation>
    <scope>IDENTIFICATION</scope>
</reference>
<feature type="region of interest" description="Disordered" evidence="9">
    <location>
        <begin position="262"/>
        <end position="283"/>
    </location>
</feature>
<accession>A0A1I7XSC9</accession>